<evidence type="ECO:0000256" key="1">
    <source>
        <dbReference type="SAM" id="Coils"/>
    </source>
</evidence>
<name>A0A8W8KU54_MAGGI</name>
<dbReference type="PANTHER" id="PTHR33223">
    <property type="entry name" value="CCHC-TYPE DOMAIN-CONTAINING PROTEIN"/>
    <property type="match status" value="1"/>
</dbReference>
<feature type="region of interest" description="Disordered" evidence="2">
    <location>
        <begin position="295"/>
        <end position="379"/>
    </location>
</feature>
<feature type="coiled-coil region" evidence="1">
    <location>
        <begin position="26"/>
        <end position="74"/>
    </location>
</feature>
<protein>
    <recommendedName>
        <fullName evidence="5">Retrotransposon gag domain-containing protein</fullName>
    </recommendedName>
</protein>
<dbReference type="Proteomes" id="UP000005408">
    <property type="component" value="Unassembled WGS sequence"/>
</dbReference>
<sequence>MPHTGTPSNSNQEDTSSPPSIRQELLQQKEEEIIALRARIEQERTRQVDQEDEMQGLRERIRNMEREQQVQQDVHVQPLTTPPPMSYNTPPSNTPDRLSVRLEKFDGKTSAVQWWVKFMALVNLQGLTEQKAILYLPFFFLGTAETWFNALDTTVKSSLTAIHTAFINRFKPVSHHAFDLLKFIQGENESVEEFIQRVSEKATDLKVDSQKLMGRLMGGFKQNIRKDLIRHNPTTMEDLRTQALLAELAQSLEPDTNAIQSATNASLCTAVNSLEDRIQNMETTNMNMVNMVNSQSFHNNRPRPNQRQYRQNPRYQQPQPPQYQAQFPPTQYQPMTQYHQPAPFQAMQSNQPQQPAQYQQMPRPIPNGQQQTRQSSGKCQRCGPLLRTLHNFMFLLVAILVLHPASPSPIETSNEYHSMVTRENIQRKHYRTEKLEVMKIGLRPREQQLGQKENGD</sequence>
<feature type="region of interest" description="Disordered" evidence="2">
    <location>
        <begin position="1"/>
        <end position="25"/>
    </location>
</feature>
<dbReference type="PANTHER" id="PTHR33223:SF6">
    <property type="entry name" value="CCHC-TYPE DOMAIN-CONTAINING PROTEIN"/>
    <property type="match status" value="1"/>
</dbReference>
<evidence type="ECO:0000313" key="3">
    <source>
        <dbReference type="EnsemblMetazoa" id="G25281.1:cds"/>
    </source>
</evidence>
<dbReference type="EnsemblMetazoa" id="G25281.1">
    <property type="protein sequence ID" value="G25281.1:cds"/>
    <property type="gene ID" value="G25281"/>
</dbReference>
<keyword evidence="4" id="KW-1185">Reference proteome</keyword>
<reference evidence="3" key="1">
    <citation type="submission" date="2022-08" db="UniProtKB">
        <authorList>
            <consortium name="EnsemblMetazoa"/>
        </authorList>
    </citation>
    <scope>IDENTIFICATION</scope>
    <source>
        <strain evidence="3">05x7-T-G4-1.051#20</strain>
    </source>
</reference>
<feature type="compositionally biased region" description="Polar residues" evidence="2">
    <location>
        <begin position="1"/>
        <end position="20"/>
    </location>
</feature>
<feature type="compositionally biased region" description="Low complexity" evidence="2">
    <location>
        <begin position="302"/>
        <end position="334"/>
    </location>
</feature>
<accession>A0A8W8KU54</accession>
<feature type="compositionally biased region" description="Low complexity" evidence="2">
    <location>
        <begin position="343"/>
        <end position="362"/>
    </location>
</feature>
<dbReference type="AlphaFoldDB" id="A0A8W8KU54"/>
<proteinExistence type="predicted"/>
<evidence type="ECO:0000256" key="2">
    <source>
        <dbReference type="SAM" id="MobiDB-lite"/>
    </source>
</evidence>
<evidence type="ECO:0008006" key="5">
    <source>
        <dbReference type="Google" id="ProtNLM"/>
    </source>
</evidence>
<evidence type="ECO:0000313" key="4">
    <source>
        <dbReference type="Proteomes" id="UP000005408"/>
    </source>
</evidence>
<organism evidence="3 4">
    <name type="scientific">Magallana gigas</name>
    <name type="common">Pacific oyster</name>
    <name type="synonym">Crassostrea gigas</name>
    <dbReference type="NCBI Taxonomy" id="29159"/>
    <lineage>
        <taxon>Eukaryota</taxon>
        <taxon>Metazoa</taxon>
        <taxon>Spiralia</taxon>
        <taxon>Lophotrochozoa</taxon>
        <taxon>Mollusca</taxon>
        <taxon>Bivalvia</taxon>
        <taxon>Autobranchia</taxon>
        <taxon>Pteriomorphia</taxon>
        <taxon>Ostreida</taxon>
        <taxon>Ostreoidea</taxon>
        <taxon>Ostreidae</taxon>
        <taxon>Magallana</taxon>
    </lineage>
</organism>
<feature type="compositionally biased region" description="Polar residues" evidence="2">
    <location>
        <begin position="367"/>
        <end position="378"/>
    </location>
</feature>
<keyword evidence="1" id="KW-0175">Coiled coil</keyword>